<keyword evidence="1" id="KW-0479">Metal-binding</keyword>
<dbReference type="InterPro" id="IPR011761">
    <property type="entry name" value="ATP-grasp"/>
</dbReference>
<evidence type="ECO:0000256" key="2">
    <source>
        <dbReference type="ARBA" id="ARBA00022741"/>
    </source>
</evidence>
<feature type="domain" description="ATP-grasp" evidence="5">
    <location>
        <begin position="110"/>
        <end position="293"/>
    </location>
</feature>
<dbReference type="EMBL" id="DTBP01000023">
    <property type="protein sequence ID" value="HGQ74127.1"/>
    <property type="molecule type" value="Genomic_DNA"/>
</dbReference>
<evidence type="ECO:0000313" key="6">
    <source>
        <dbReference type="EMBL" id="HGQ74127.1"/>
    </source>
</evidence>
<evidence type="ECO:0000256" key="3">
    <source>
        <dbReference type="ARBA" id="ARBA00022840"/>
    </source>
</evidence>
<evidence type="ECO:0000259" key="5">
    <source>
        <dbReference type="PROSITE" id="PS50975"/>
    </source>
</evidence>
<evidence type="ECO:0000256" key="4">
    <source>
        <dbReference type="PROSITE-ProRule" id="PRU00409"/>
    </source>
</evidence>
<accession>A0A7C4NMX7</accession>
<dbReference type="GO" id="GO:0005737">
    <property type="term" value="C:cytoplasm"/>
    <property type="evidence" value="ECO:0007669"/>
    <property type="project" value="TreeGrafter"/>
</dbReference>
<dbReference type="Gene3D" id="3.40.50.20">
    <property type="match status" value="1"/>
</dbReference>
<organism evidence="6">
    <name type="scientific">Staphylothermus marinus</name>
    <dbReference type="NCBI Taxonomy" id="2280"/>
    <lineage>
        <taxon>Archaea</taxon>
        <taxon>Thermoproteota</taxon>
        <taxon>Thermoprotei</taxon>
        <taxon>Desulfurococcales</taxon>
        <taxon>Desulfurococcaceae</taxon>
        <taxon>Staphylothermus</taxon>
    </lineage>
</organism>
<keyword evidence="6" id="KW-0436">Ligase</keyword>
<sequence>MSTKIAVIHYRTNPTESSRELLNAIEESGHIPVYVKIHEIDALLGKDGVALMKLNDKLDIDGGVVRSLGFGLTLEQFFKRIGVLEALETNAFIINKAQAISITRDKWRTLLALFKNGIRVPDTVVTENPFTAMRFCEKWGRVVIKPIVGSLGLGSVMTDNSDVAYHIARSLHNNKIPIYEQVFLEKPGYDFRVFVVGDKVIGAMKRVISSGWKTNIAQGAEGIKISEREYPEVYDIAIKSIKALNLDYAGVDVAFDKATQNYYVLELNAFPQWRGLRQATGVNVAKHIIDYVIENIKR</sequence>
<comment type="caution">
    <text evidence="6">The sequence shown here is derived from an EMBL/GenBank/DDBJ whole genome shotgun (WGS) entry which is preliminary data.</text>
</comment>
<proteinExistence type="predicted"/>
<dbReference type="PANTHER" id="PTHR21621:SF0">
    <property type="entry name" value="BETA-CITRYLGLUTAMATE SYNTHASE B-RELATED"/>
    <property type="match status" value="1"/>
</dbReference>
<dbReference type="InterPro" id="IPR013651">
    <property type="entry name" value="ATP-grasp_RimK-type"/>
</dbReference>
<dbReference type="NCBIfam" id="TIGR00768">
    <property type="entry name" value="rimK_fam"/>
    <property type="match status" value="1"/>
</dbReference>
<dbReference type="AlphaFoldDB" id="A0A7C4NMX7"/>
<dbReference type="GO" id="GO:0005524">
    <property type="term" value="F:ATP binding"/>
    <property type="evidence" value="ECO:0007669"/>
    <property type="project" value="UniProtKB-UniRule"/>
</dbReference>
<name>A0A7C4NMX7_STAMA</name>
<dbReference type="GO" id="GO:0046872">
    <property type="term" value="F:metal ion binding"/>
    <property type="evidence" value="ECO:0007669"/>
    <property type="project" value="UniProtKB-KW"/>
</dbReference>
<keyword evidence="2 4" id="KW-0547">Nucleotide-binding</keyword>
<protein>
    <submittedName>
        <fullName evidence="6">RimK family alpha-L-glutamate ligase</fullName>
    </submittedName>
</protein>
<dbReference type="Pfam" id="PF08443">
    <property type="entry name" value="RimK"/>
    <property type="match status" value="1"/>
</dbReference>
<dbReference type="Gene3D" id="3.30.470.20">
    <property type="entry name" value="ATP-grasp fold, B domain"/>
    <property type="match status" value="1"/>
</dbReference>
<dbReference type="PROSITE" id="PS50975">
    <property type="entry name" value="ATP_GRASP"/>
    <property type="match status" value="1"/>
</dbReference>
<gene>
    <name evidence="6" type="ORF">ENU20_03520</name>
</gene>
<dbReference type="PANTHER" id="PTHR21621">
    <property type="entry name" value="RIBOSOMAL PROTEIN S6 MODIFICATION PROTEIN"/>
    <property type="match status" value="1"/>
</dbReference>
<keyword evidence="3 4" id="KW-0067">ATP-binding</keyword>
<evidence type="ECO:0000256" key="1">
    <source>
        <dbReference type="ARBA" id="ARBA00022723"/>
    </source>
</evidence>
<dbReference type="GO" id="GO:0016879">
    <property type="term" value="F:ligase activity, forming carbon-nitrogen bonds"/>
    <property type="evidence" value="ECO:0007669"/>
    <property type="project" value="TreeGrafter"/>
</dbReference>
<dbReference type="SUPFAM" id="SSF56059">
    <property type="entry name" value="Glutathione synthetase ATP-binding domain-like"/>
    <property type="match status" value="1"/>
</dbReference>
<reference evidence="6" key="1">
    <citation type="journal article" date="2020" name="mSystems">
        <title>Genome- and Community-Level Interaction Insights into Carbon Utilization and Element Cycling Functions of Hydrothermarchaeota in Hydrothermal Sediment.</title>
        <authorList>
            <person name="Zhou Z."/>
            <person name="Liu Y."/>
            <person name="Xu W."/>
            <person name="Pan J."/>
            <person name="Luo Z.H."/>
            <person name="Li M."/>
        </authorList>
    </citation>
    <scope>NUCLEOTIDE SEQUENCE [LARGE SCALE GENOMIC DNA]</scope>
    <source>
        <strain evidence="6">SpSt-648</strain>
    </source>
</reference>
<dbReference type="InterPro" id="IPR004666">
    <property type="entry name" value="Rp_bS6_RimK/Lys_biosynth_LsyX"/>
</dbReference>